<evidence type="ECO:0000259" key="2">
    <source>
        <dbReference type="SMART" id="SM00822"/>
    </source>
</evidence>
<name>A0ABU0F4J0_9PSEU</name>
<dbReference type="InterPro" id="IPR057326">
    <property type="entry name" value="KR_dom"/>
</dbReference>
<dbReference type="RefSeq" id="WP_306997362.1">
    <property type="nucleotide sequence ID" value="NZ_JAUSUT010000001.1"/>
</dbReference>
<dbReference type="PANTHER" id="PTHR42760">
    <property type="entry name" value="SHORT-CHAIN DEHYDROGENASES/REDUCTASES FAMILY MEMBER"/>
    <property type="match status" value="1"/>
</dbReference>
<evidence type="ECO:0000256" key="1">
    <source>
        <dbReference type="ARBA" id="ARBA00006484"/>
    </source>
</evidence>
<dbReference type="InterPro" id="IPR036291">
    <property type="entry name" value="NAD(P)-bd_dom_sf"/>
</dbReference>
<sequence>MSTWLVTGGSRGIGRAVVDHVAGAGDPVASFSRSASAVAPAHPDRVLEVKADVTDPESIRRGVETVLERYGSIDVVVNSAGVHCGGRIDSLGREAWDEVLATNLTGAFEVCRAVVPVLRPGAAIVNVGAVVGLRGFPGDVAYGSAKAGLSGMTQVLAVELAPRGIRVNLVVPGFVDTDMTAGLTEQARRRITDTIPAGRTGTPGEIADVVAAVARSTYMTGATVPVDGGLLATFGGGRPSGVVPPSNEPPR</sequence>
<protein>
    <submittedName>
        <fullName evidence="3">3-oxoacyl-[acyl-carrier protein] reductase</fullName>
        <ecNumber evidence="3">1.1.1.100</ecNumber>
    </submittedName>
</protein>
<organism evidence="3 4">
    <name type="scientific">Amycolatopsis thermophila</name>
    <dbReference type="NCBI Taxonomy" id="206084"/>
    <lineage>
        <taxon>Bacteria</taxon>
        <taxon>Bacillati</taxon>
        <taxon>Actinomycetota</taxon>
        <taxon>Actinomycetes</taxon>
        <taxon>Pseudonocardiales</taxon>
        <taxon>Pseudonocardiaceae</taxon>
        <taxon>Amycolatopsis</taxon>
    </lineage>
</organism>
<dbReference type="GO" id="GO:0004316">
    <property type="term" value="F:3-oxoacyl-[acyl-carrier-protein] reductase (NADPH) activity"/>
    <property type="evidence" value="ECO:0007669"/>
    <property type="project" value="UniProtKB-EC"/>
</dbReference>
<keyword evidence="4" id="KW-1185">Reference proteome</keyword>
<dbReference type="SMART" id="SM00822">
    <property type="entry name" value="PKS_KR"/>
    <property type="match status" value="1"/>
</dbReference>
<feature type="domain" description="Ketoreductase" evidence="2">
    <location>
        <begin position="2"/>
        <end position="173"/>
    </location>
</feature>
<evidence type="ECO:0000313" key="3">
    <source>
        <dbReference type="EMBL" id="MDQ0382298.1"/>
    </source>
</evidence>
<gene>
    <name evidence="3" type="ORF">FB470_006292</name>
</gene>
<comment type="caution">
    <text evidence="3">The sequence shown here is derived from an EMBL/GenBank/DDBJ whole genome shotgun (WGS) entry which is preliminary data.</text>
</comment>
<dbReference type="PRINTS" id="PR00080">
    <property type="entry name" value="SDRFAMILY"/>
</dbReference>
<dbReference type="Pfam" id="PF13561">
    <property type="entry name" value="adh_short_C2"/>
    <property type="match status" value="1"/>
</dbReference>
<dbReference type="SUPFAM" id="SSF51735">
    <property type="entry name" value="NAD(P)-binding Rossmann-fold domains"/>
    <property type="match status" value="1"/>
</dbReference>
<dbReference type="PRINTS" id="PR00081">
    <property type="entry name" value="GDHRDH"/>
</dbReference>
<comment type="similarity">
    <text evidence="1">Belongs to the short-chain dehydrogenases/reductases (SDR) family.</text>
</comment>
<dbReference type="EC" id="1.1.1.100" evidence="3"/>
<reference evidence="3 4" key="1">
    <citation type="submission" date="2023-07" db="EMBL/GenBank/DDBJ databases">
        <title>Sequencing the genomes of 1000 actinobacteria strains.</title>
        <authorList>
            <person name="Klenk H.-P."/>
        </authorList>
    </citation>
    <scope>NUCLEOTIDE SEQUENCE [LARGE SCALE GENOMIC DNA]</scope>
    <source>
        <strain evidence="3 4">DSM 45805</strain>
    </source>
</reference>
<dbReference type="PANTHER" id="PTHR42760:SF40">
    <property type="entry name" value="3-OXOACYL-[ACYL-CARRIER-PROTEIN] REDUCTASE, CHLOROPLASTIC"/>
    <property type="match status" value="1"/>
</dbReference>
<dbReference type="EMBL" id="JAUSUT010000001">
    <property type="protein sequence ID" value="MDQ0382298.1"/>
    <property type="molecule type" value="Genomic_DNA"/>
</dbReference>
<evidence type="ECO:0000313" key="4">
    <source>
        <dbReference type="Proteomes" id="UP001229651"/>
    </source>
</evidence>
<proteinExistence type="inferred from homology"/>
<dbReference type="Gene3D" id="3.40.50.720">
    <property type="entry name" value="NAD(P)-binding Rossmann-like Domain"/>
    <property type="match status" value="1"/>
</dbReference>
<accession>A0ABU0F4J0</accession>
<dbReference type="Proteomes" id="UP001229651">
    <property type="component" value="Unassembled WGS sequence"/>
</dbReference>
<dbReference type="PROSITE" id="PS00061">
    <property type="entry name" value="ADH_SHORT"/>
    <property type="match status" value="1"/>
</dbReference>
<keyword evidence="3" id="KW-0560">Oxidoreductase</keyword>
<dbReference type="InterPro" id="IPR020904">
    <property type="entry name" value="Sc_DH/Rdtase_CS"/>
</dbReference>
<dbReference type="InterPro" id="IPR002347">
    <property type="entry name" value="SDR_fam"/>
</dbReference>